<feature type="domain" description="Carrier" evidence="4">
    <location>
        <begin position="134"/>
        <end position="209"/>
    </location>
</feature>
<dbReference type="SUPFAM" id="SSF56801">
    <property type="entry name" value="Acetyl-CoA synthetase-like"/>
    <property type="match status" value="1"/>
</dbReference>
<dbReference type="InterPro" id="IPR036736">
    <property type="entry name" value="ACP-like_sf"/>
</dbReference>
<dbReference type="GO" id="GO:0031177">
    <property type="term" value="F:phosphopantetheine binding"/>
    <property type="evidence" value="ECO:0007669"/>
    <property type="project" value="InterPro"/>
</dbReference>
<dbReference type="InterPro" id="IPR009081">
    <property type="entry name" value="PP-bd_ACP"/>
</dbReference>
<feature type="region of interest" description="Disordered" evidence="3">
    <location>
        <begin position="661"/>
        <end position="704"/>
    </location>
</feature>
<keyword evidence="2" id="KW-0597">Phosphoprotein</keyword>
<dbReference type="PANTHER" id="PTHR44845">
    <property type="entry name" value="CARRIER DOMAIN-CONTAINING PROTEIN"/>
    <property type="match status" value="1"/>
</dbReference>
<dbReference type="InterPro" id="IPR025110">
    <property type="entry name" value="AMP-bd_C"/>
</dbReference>
<name>A0AAV3YYM7_9GAST</name>
<dbReference type="Proteomes" id="UP000735302">
    <property type="component" value="Unassembled WGS sequence"/>
</dbReference>
<dbReference type="InterPro" id="IPR010080">
    <property type="entry name" value="Thioester_reductase-like_dom"/>
</dbReference>
<dbReference type="InterPro" id="IPR045851">
    <property type="entry name" value="AMP-bd_C_sf"/>
</dbReference>
<dbReference type="PROSITE" id="PS50075">
    <property type="entry name" value="CARRIER"/>
    <property type="match status" value="1"/>
</dbReference>
<dbReference type="Gene3D" id="3.30.300.30">
    <property type="match status" value="1"/>
</dbReference>
<dbReference type="EMBL" id="BLXT01001839">
    <property type="protein sequence ID" value="GFN88138.1"/>
    <property type="molecule type" value="Genomic_DNA"/>
</dbReference>
<dbReference type="InterPro" id="IPR020806">
    <property type="entry name" value="PKS_PP-bd"/>
</dbReference>
<feature type="non-terminal residue" evidence="5">
    <location>
        <position position="1"/>
    </location>
</feature>
<dbReference type="SUPFAM" id="SSF51735">
    <property type="entry name" value="NAD(P)-binding Rossmann-fold domains"/>
    <property type="match status" value="1"/>
</dbReference>
<dbReference type="SMART" id="SM00823">
    <property type="entry name" value="PKS_PP"/>
    <property type="match status" value="1"/>
</dbReference>
<accession>A0AAV3YYM7</accession>
<dbReference type="InterPro" id="IPR036291">
    <property type="entry name" value="NAD(P)-bd_dom_sf"/>
</dbReference>
<dbReference type="Gene3D" id="3.40.50.12780">
    <property type="entry name" value="N-terminal domain of ligase-like"/>
    <property type="match status" value="1"/>
</dbReference>
<evidence type="ECO:0000259" key="4">
    <source>
        <dbReference type="PROSITE" id="PS50075"/>
    </source>
</evidence>
<evidence type="ECO:0000313" key="6">
    <source>
        <dbReference type="Proteomes" id="UP000735302"/>
    </source>
</evidence>
<dbReference type="Gene3D" id="3.40.50.720">
    <property type="entry name" value="NAD(P)-binding Rossmann-like Domain"/>
    <property type="match status" value="1"/>
</dbReference>
<evidence type="ECO:0000256" key="1">
    <source>
        <dbReference type="ARBA" id="ARBA00022450"/>
    </source>
</evidence>
<dbReference type="PANTHER" id="PTHR44845:SF6">
    <property type="entry name" value="BETA-ALANINE-ACTIVATING ENZYME"/>
    <property type="match status" value="1"/>
</dbReference>
<organism evidence="5 6">
    <name type="scientific">Plakobranchus ocellatus</name>
    <dbReference type="NCBI Taxonomy" id="259542"/>
    <lineage>
        <taxon>Eukaryota</taxon>
        <taxon>Metazoa</taxon>
        <taxon>Spiralia</taxon>
        <taxon>Lophotrochozoa</taxon>
        <taxon>Mollusca</taxon>
        <taxon>Gastropoda</taxon>
        <taxon>Heterobranchia</taxon>
        <taxon>Euthyneura</taxon>
        <taxon>Panpulmonata</taxon>
        <taxon>Sacoglossa</taxon>
        <taxon>Placobranchoidea</taxon>
        <taxon>Plakobranchidae</taxon>
        <taxon>Plakobranchus</taxon>
    </lineage>
</organism>
<keyword evidence="1" id="KW-0596">Phosphopantetheine</keyword>
<gene>
    <name evidence="5" type="ORF">PoB_001464400</name>
</gene>
<dbReference type="SUPFAM" id="SSF47336">
    <property type="entry name" value="ACP-like"/>
    <property type="match status" value="1"/>
</dbReference>
<evidence type="ECO:0000256" key="3">
    <source>
        <dbReference type="SAM" id="MobiDB-lite"/>
    </source>
</evidence>
<dbReference type="CDD" id="cd05235">
    <property type="entry name" value="SDR_e1"/>
    <property type="match status" value="1"/>
</dbReference>
<feature type="compositionally biased region" description="Low complexity" evidence="3">
    <location>
        <begin position="666"/>
        <end position="682"/>
    </location>
</feature>
<dbReference type="InterPro" id="IPR013120">
    <property type="entry name" value="FAR_NAD-bd"/>
</dbReference>
<protein>
    <submittedName>
        <fullName evidence="5">Linear gramicidin synthase subunit d-like</fullName>
    </submittedName>
</protein>
<evidence type="ECO:0000256" key="2">
    <source>
        <dbReference type="ARBA" id="ARBA00022553"/>
    </source>
</evidence>
<reference evidence="5 6" key="1">
    <citation type="journal article" date="2021" name="Elife">
        <title>Chloroplast acquisition without the gene transfer in kleptoplastic sea slugs, Plakobranchus ocellatus.</title>
        <authorList>
            <person name="Maeda T."/>
            <person name="Takahashi S."/>
            <person name="Yoshida T."/>
            <person name="Shimamura S."/>
            <person name="Takaki Y."/>
            <person name="Nagai Y."/>
            <person name="Toyoda A."/>
            <person name="Suzuki Y."/>
            <person name="Arimoto A."/>
            <person name="Ishii H."/>
            <person name="Satoh N."/>
            <person name="Nishiyama T."/>
            <person name="Hasebe M."/>
            <person name="Maruyama T."/>
            <person name="Minagawa J."/>
            <person name="Obokata J."/>
            <person name="Shigenobu S."/>
        </authorList>
    </citation>
    <scope>NUCLEOTIDE SEQUENCE [LARGE SCALE GENOMIC DNA]</scope>
</reference>
<dbReference type="InterPro" id="IPR042099">
    <property type="entry name" value="ANL_N_sf"/>
</dbReference>
<comment type="caution">
    <text evidence="5">The sequence shown here is derived from an EMBL/GenBank/DDBJ whole genome shotgun (WGS) entry which is preliminary data.</text>
</comment>
<dbReference type="Gene3D" id="1.10.1200.10">
    <property type="entry name" value="ACP-like"/>
    <property type="match status" value="1"/>
</dbReference>
<dbReference type="FunFam" id="1.10.1200.10:FF:000005">
    <property type="entry name" value="Nonribosomal peptide synthetase 1"/>
    <property type="match status" value="1"/>
</dbReference>
<evidence type="ECO:0000313" key="5">
    <source>
        <dbReference type="EMBL" id="GFN88138.1"/>
    </source>
</evidence>
<dbReference type="Pfam" id="PF00550">
    <property type="entry name" value="PP-binding"/>
    <property type="match status" value="1"/>
</dbReference>
<keyword evidence="6" id="KW-1185">Reference proteome</keyword>
<dbReference type="AlphaFoldDB" id="A0AAV3YYM7"/>
<dbReference type="Pfam" id="PF13193">
    <property type="entry name" value="AMP-binding_C"/>
    <property type="match status" value="1"/>
</dbReference>
<dbReference type="NCBIfam" id="TIGR01746">
    <property type="entry name" value="Thioester-redct"/>
    <property type="match status" value="1"/>
</dbReference>
<proteinExistence type="predicted"/>
<sequence length="704" mass="78546">RLYRTGDWGYMLSDGSLEICGRVDSMVKIRGYSIEVQAIEACLLSLPMVKACVVIVCGDEGQDKFLVTYIVSSRETSKKEVRAELKKRLPFYMIPSYFVFLQRIPVLAASGKLDKKALPAFDSQLLDGVGAEGRPSSVTEIALAEMWIDVLRLKEIDIQESFFDLGGHSLLASELLERARAKFQVDLAVRDLFQYPTVSSLAMLIDRRLGNTRSGSPEVFLQQLDLQAEVQRHDQGVTNLDMQLRAFWRTFHHGHHFNRGRVLLTGATGFLGAFILRELLLHTKLVVYCLAREQPRVSMIDRIKAALIQFGILSSDENQSTPEQTEILEGLKSRTTALKGNVALMYLGLDEADYTYLCTDIDFIIHAAAAVNLVYPYSALHGPNVMGTANVIQFASTGKVKALHYISTDAIFPHGLLNCREDADVIQFAQKLQDGYAQSKWVAEQLVSRARDRGLPVTIYRLGNMSGDSNQAFWNPQDFTLLMLQACAKTGLAPDLDWDMEMTPVDFASKVIVKLTQYPNIALGKTLHLINDRPMKSRQVFQWMNNHGIPLHLIDFDDWKVRVVEELKANNGSGGPSGELMEQVIDSYASHAQFLPNLSTYNTSGMQKVLGELGMLYPYTDESLLQTYFTKLSARGLLVCRKIAMSGKVSRKRRKQLALARQRVGARSSASSSSTPSLAPSPERTTNGTLEDTIPVQESASKRK</sequence>
<dbReference type="Pfam" id="PF07993">
    <property type="entry name" value="NAD_binding_4"/>
    <property type="match status" value="1"/>
</dbReference>